<dbReference type="Proteomes" id="UP000632195">
    <property type="component" value="Unassembled WGS sequence"/>
</dbReference>
<dbReference type="InterPro" id="IPR029044">
    <property type="entry name" value="Nucleotide-diphossugar_trans"/>
</dbReference>
<gene>
    <name evidence="4" type="ORF">GCM10007108_03630</name>
</gene>
<dbReference type="InterPro" id="IPR005835">
    <property type="entry name" value="NTP_transferase_dom"/>
</dbReference>
<dbReference type="Pfam" id="PF00483">
    <property type="entry name" value="NTP_transferase"/>
    <property type="match status" value="1"/>
</dbReference>
<dbReference type="Pfam" id="PF25087">
    <property type="entry name" value="GMPPB_C"/>
    <property type="match status" value="1"/>
</dbReference>
<reference evidence="4" key="1">
    <citation type="journal article" date="2014" name="Int. J. Syst. Evol. Microbiol.">
        <title>Complete genome sequence of Corynebacterium casei LMG S-19264T (=DSM 44701T), isolated from a smear-ripened cheese.</title>
        <authorList>
            <consortium name="US DOE Joint Genome Institute (JGI-PGF)"/>
            <person name="Walter F."/>
            <person name="Albersmeier A."/>
            <person name="Kalinowski J."/>
            <person name="Ruckert C."/>
        </authorList>
    </citation>
    <scope>NUCLEOTIDE SEQUENCE</scope>
    <source>
        <strain evidence="4">JCM 13583</strain>
    </source>
</reference>
<dbReference type="CDD" id="cd04181">
    <property type="entry name" value="NTP_transferase"/>
    <property type="match status" value="1"/>
</dbReference>
<dbReference type="Gene3D" id="3.90.550.10">
    <property type="entry name" value="Spore Coat Polysaccharide Biosynthesis Protein SpsA, Chain A"/>
    <property type="match status" value="1"/>
</dbReference>
<evidence type="ECO:0000313" key="5">
    <source>
        <dbReference type="Proteomes" id="UP000632195"/>
    </source>
</evidence>
<comment type="caution">
    <text evidence="4">The sequence shown here is derived from an EMBL/GenBank/DDBJ whole genome shotgun (WGS) entry which is preliminary data.</text>
</comment>
<sequence>MPGIKAVVMAGGKGTRLRPITYSIPKPLVPIAGKPCIGYILDSYYSAGIRDAIITTGYKFESLITGVLKYKQNDLSVLFSVEPEPAGTAGSVKLVSRFLDQTFIVGSGDILSDFRIEELLRFHRERKADVTIALTKVDDPSQFGIVETEDGRIVRFLEKPSREETFSNTINAGMYVIEPKILDEIPDGEPYDFAKQLFPRLIKEGYSVMGYECPGTWLDTGRPHDMIKANQMMVSKYGAEVSGESVSGRVIIKTGLHLLANTRIKGPAYIGEGVKIGRNSVIEASAIYDGTVIGEGVQVRNSILMDNVRVLDRTTVSGSVIMRNTTIGEECEISDSVLAPHLNLQSRSRIYNVSLSSEVEEEENSD</sequence>
<feature type="domain" description="Nucleotidyl transferase" evidence="2">
    <location>
        <begin position="5"/>
        <end position="232"/>
    </location>
</feature>
<dbReference type="EMBL" id="BMNY01000001">
    <property type="protein sequence ID" value="GGM68769.1"/>
    <property type="molecule type" value="Genomic_DNA"/>
</dbReference>
<keyword evidence="5" id="KW-1185">Reference proteome</keyword>
<organism evidence="4 5">
    <name type="scientific">Thermogymnomonas acidicola</name>
    <dbReference type="NCBI Taxonomy" id="399579"/>
    <lineage>
        <taxon>Archaea</taxon>
        <taxon>Methanobacteriati</taxon>
        <taxon>Thermoplasmatota</taxon>
        <taxon>Thermoplasmata</taxon>
        <taxon>Thermoplasmatales</taxon>
        <taxon>Thermogymnomonas</taxon>
    </lineage>
</organism>
<dbReference type="PANTHER" id="PTHR22572">
    <property type="entry name" value="SUGAR-1-PHOSPHATE GUANYL TRANSFERASE"/>
    <property type="match status" value="1"/>
</dbReference>
<dbReference type="AlphaFoldDB" id="A0AA37BQE5"/>
<dbReference type="RefSeq" id="WP_188679808.1">
    <property type="nucleotide sequence ID" value="NZ_BMNY01000001.1"/>
</dbReference>
<reference evidence="4" key="2">
    <citation type="submission" date="2022-09" db="EMBL/GenBank/DDBJ databases">
        <authorList>
            <person name="Sun Q."/>
            <person name="Ohkuma M."/>
        </authorList>
    </citation>
    <scope>NUCLEOTIDE SEQUENCE</scope>
    <source>
        <strain evidence="4">JCM 13583</strain>
    </source>
</reference>
<dbReference type="InterPro" id="IPR050486">
    <property type="entry name" value="Mannose-1P_guanyltransferase"/>
</dbReference>
<evidence type="ECO:0000256" key="1">
    <source>
        <dbReference type="ARBA" id="ARBA00007274"/>
    </source>
</evidence>
<dbReference type="InterPro" id="IPR056729">
    <property type="entry name" value="GMPPB_C"/>
</dbReference>
<keyword evidence="4" id="KW-0808">Transferase</keyword>
<evidence type="ECO:0000313" key="4">
    <source>
        <dbReference type="EMBL" id="GGM68769.1"/>
    </source>
</evidence>
<protein>
    <submittedName>
        <fullName evidence="4">Mannose-1-phosphate guanylyltransferase</fullName>
    </submittedName>
</protein>
<evidence type="ECO:0000259" key="2">
    <source>
        <dbReference type="Pfam" id="PF00483"/>
    </source>
</evidence>
<evidence type="ECO:0000259" key="3">
    <source>
        <dbReference type="Pfam" id="PF25087"/>
    </source>
</evidence>
<comment type="similarity">
    <text evidence="1">Belongs to the transferase hexapeptide repeat family.</text>
</comment>
<name>A0AA37BQE5_9ARCH</name>
<dbReference type="Gene3D" id="2.160.10.10">
    <property type="entry name" value="Hexapeptide repeat proteins"/>
    <property type="match status" value="2"/>
</dbReference>
<dbReference type="SUPFAM" id="SSF53448">
    <property type="entry name" value="Nucleotide-diphospho-sugar transferases"/>
    <property type="match status" value="1"/>
</dbReference>
<proteinExistence type="inferred from homology"/>
<accession>A0AA37BQE5</accession>
<keyword evidence="4" id="KW-0548">Nucleotidyltransferase</keyword>
<feature type="domain" description="Mannose-1-phosphate guanyltransferase C-terminal" evidence="3">
    <location>
        <begin position="264"/>
        <end position="352"/>
    </location>
</feature>
<dbReference type="GO" id="GO:0016779">
    <property type="term" value="F:nucleotidyltransferase activity"/>
    <property type="evidence" value="ECO:0007669"/>
    <property type="project" value="UniProtKB-KW"/>
</dbReference>